<dbReference type="EMBL" id="BAAAWD010000002">
    <property type="protein sequence ID" value="GAA2987140.1"/>
    <property type="molecule type" value="Genomic_DNA"/>
</dbReference>
<evidence type="ECO:0000313" key="3">
    <source>
        <dbReference type="Proteomes" id="UP001499930"/>
    </source>
</evidence>
<evidence type="ECO:0008006" key="4">
    <source>
        <dbReference type="Google" id="ProtNLM"/>
    </source>
</evidence>
<dbReference type="Proteomes" id="UP001499930">
    <property type="component" value="Unassembled WGS sequence"/>
</dbReference>
<name>A0ABN3XQ48_9ACTN</name>
<gene>
    <name evidence="2" type="ORF">GCM10017559_03620</name>
</gene>
<feature type="region of interest" description="Disordered" evidence="1">
    <location>
        <begin position="1"/>
        <end position="21"/>
    </location>
</feature>
<organism evidence="2 3">
    <name type="scientific">Streptosporangium longisporum</name>
    <dbReference type="NCBI Taxonomy" id="46187"/>
    <lineage>
        <taxon>Bacteria</taxon>
        <taxon>Bacillati</taxon>
        <taxon>Actinomycetota</taxon>
        <taxon>Actinomycetes</taxon>
        <taxon>Streptosporangiales</taxon>
        <taxon>Streptosporangiaceae</taxon>
        <taxon>Streptosporangium</taxon>
    </lineage>
</organism>
<evidence type="ECO:0000313" key="2">
    <source>
        <dbReference type="EMBL" id="GAA2987140.1"/>
    </source>
</evidence>
<dbReference type="RefSeq" id="WP_344887244.1">
    <property type="nucleotide sequence ID" value="NZ_BAAAWD010000002.1"/>
</dbReference>
<protein>
    <recommendedName>
        <fullName evidence="4">Cardiolipin synthase N-terminal domain-containing protein</fullName>
    </recommendedName>
</protein>
<accession>A0ABN3XQ48</accession>
<proteinExistence type="predicted"/>
<sequence>MAGRTAVTGKPQAPAASFRVEPVPLTTEEPLMRRSHKRWSDLSARQQTAILTLASVELSLTATAATDLWCRPAEQVRGSKALWWPLLLVQPVGPIAYLTLGRVPSTG</sequence>
<evidence type="ECO:0000256" key="1">
    <source>
        <dbReference type="SAM" id="MobiDB-lite"/>
    </source>
</evidence>
<comment type="caution">
    <text evidence="2">The sequence shown here is derived from an EMBL/GenBank/DDBJ whole genome shotgun (WGS) entry which is preliminary data.</text>
</comment>
<keyword evidence="3" id="KW-1185">Reference proteome</keyword>
<reference evidence="2 3" key="1">
    <citation type="journal article" date="2019" name="Int. J. Syst. Evol. Microbiol.">
        <title>The Global Catalogue of Microorganisms (GCM) 10K type strain sequencing project: providing services to taxonomists for standard genome sequencing and annotation.</title>
        <authorList>
            <consortium name="The Broad Institute Genomics Platform"/>
            <consortium name="The Broad Institute Genome Sequencing Center for Infectious Disease"/>
            <person name="Wu L."/>
            <person name="Ma J."/>
        </authorList>
    </citation>
    <scope>NUCLEOTIDE SEQUENCE [LARGE SCALE GENOMIC DNA]</scope>
    <source>
        <strain evidence="2 3">JCM 3106</strain>
    </source>
</reference>